<protein>
    <submittedName>
        <fullName evidence="2">434_t:CDS:1</fullName>
    </submittedName>
</protein>
<evidence type="ECO:0000313" key="2">
    <source>
        <dbReference type="EMBL" id="CAG8451545.1"/>
    </source>
</evidence>
<organism evidence="2 3">
    <name type="scientific">Paraglomus occultum</name>
    <dbReference type="NCBI Taxonomy" id="144539"/>
    <lineage>
        <taxon>Eukaryota</taxon>
        <taxon>Fungi</taxon>
        <taxon>Fungi incertae sedis</taxon>
        <taxon>Mucoromycota</taxon>
        <taxon>Glomeromycotina</taxon>
        <taxon>Glomeromycetes</taxon>
        <taxon>Paraglomerales</taxon>
        <taxon>Paraglomeraceae</taxon>
        <taxon>Paraglomus</taxon>
    </lineage>
</organism>
<accession>A0A9N8YV74</accession>
<dbReference type="OrthoDB" id="2439285at2759"/>
<keyword evidence="3" id="KW-1185">Reference proteome</keyword>
<feature type="coiled-coil region" evidence="1">
    <location>
        <begin position="3"/>
        <end position="51"/>
    </location>
</feature>
<gene>
    <name evidence="2" type="ORF">POCULU_LOCUS57</name>
</gene>
<dbReference type="Proteomes" id="UP000789572">
    <property type="component" value="Unassembled WGS sequence"/>
</dbReference>
<sequence>ELNTKLTDKISELRKKYTELEAKNIEVVTENAKLKQDKEDIEARFLNLEQRDRKKLPYH</sequence>
<comment type="caution">
    <text evidence="2">The sequence shown here is derived from an EMBL/GenBank/DDBJ whole genome shotgun (WGS) entry which is preliminary data.</text>
</comment>
<evidence type="ECO:0000256" key="1">
    <source>
        <dbReference type="SAM" id="Coils"/>
    </source>
</evidence>
<dbReference type="AlphaFoldDB" id="A0A9N8YV74"/>
<keyword evidence="1" id="KW-0175">Coiled coil</keyword>
<proteinExistence type="predicted"/>
<name>A0A9N8YV74_9GLOM</name>
<evidence type="ECO:0000313" key="3">
    <source>
        <dbReference type="Proteomes" id="UP000789572"/>
    </source>
</evidence>
<feature type="non-terminal residue" evidence="2">
    <location>
        <position position="1"/>
    </location>
</feature>
<reference evidence="2" key="1">
    <citation type="submission" date="2021-06" db="EMBL/GenBank/DDBJ databases">
        <authorList>
            <person name="Kallberg Y."/>
            <person name="Tangrot J."/>
            <person name="Rosling A."/>
        </authorList>
    </citation>
    <scope>NUCLEOTIDE SEQUENCE</scope>
    <source>
        <strain evidence="2">IA702</strain>
    </source>
</reference>
<dbReference type="EMBL" id="CAJVPJ010000003">
    <property type="protein sequence ID" value="CAG8451545.1"/>
    <property type="molecule type" value="Genomic_DNA"/>
</dbReference>